<feature type="transmembrane region" description="Helical" evidence="1">
    <location>
        <begin position="35"/>
        <end position="54"/>
    </location>
</feature>
<name>A0A3B0TRY1_9ZZZZ</name>
<proteinExistence type="predicted"/>
<protein>
    <submittedName>
        <fullName evidence="2">Uncharacterized protein</fullName>
    </submittedName>
</protein>
<accession>A0A3B0TRY1</accession>
<evidence type="ECO:0000256" key="1">
    <source>
        <dbReference type="SAM" id="Phobius"/>
    </source>
</evidence>
<reference evidence="2" key="1">
    <citation type="submission" date="2018-06" db="EMBL/GenBank/DDBJ databases">
        <authorList>
            <person name="Zhirakovskaya E."/>
        </authorList>
    </citation>
    <scope>NUCLEOTIDE SEQUENCE</scope>
</reference>
<evidence type="ECO:0000313" key="2">
    <source>
        <dbReference type="EMBL" id="VAW09786.1"/>
    </source>
</evidence>
<keyword evidence="1" id="KW-1133">Transmembrane helix</keyword>
<keyword evidence="1" id="KW-0472">Membrane</keyword>
<keyword evidence="1" id="KW-0812">Transmembrane</keyword>
<dbReference type="InterPro" id="IPR036249">
    <property type="entry name" value="Thioredoxin-like_sf"/>
</dbReference>
<feature type="transmembrane region" description="Helical" evidence="1">
    <location>
        <begin position="60"/>
        <end position="82"/>
    </location>
</feature>
<organism evidence="2">
    <name type="scientific">hydrothermal vent metagenome</name>
    <dbReference type="NCBI Taxonomy" id="652676"/>
    <lineage>
        <taxon>unclassified sequences</taxon>
        <taxon>metagenomes</taxon>
        <taxon>ecological metagenomes</taxon>
    </lineage>
</organism>
<feature type="transmembrane region" description="Helical" evidence="1">
    <location>
        <begin position="6"/>
        <end position="23"/>
    </location>
</feature>
<dbReference type="EMBL" id="UOEK01000653">
    <property type="protein sequence ID" value="VAW09786.1"/>
    <property type="molecule type" value="Genomic_DNA"/>
</dbReference>
<dbReference type="AlphaFoldDB" id="A0A3B0TRY1"/>
<sequence>MASTAVAIGFILILLTWIVYLGAIPREQVPARPVLHVVVMVFGVVAVLAGLGGGGISLGVFPIAFGIVAIGLASLFFFLLTIARLPDGELRVAVGDPMLAFTAFDSSGTAIDTADWMGQRVLLKFFRGKW</sequence>
<gene>
    <name evidence="2" type="ORF">MNBD_ACTINO02-2179</name>
</gene>
<dbReference type="SUPFAM" id="SSF52833">
    <property type="entry name" value="Thioredoxin-like"/>
    <property type="match status" value="1"/>
</dbReference>